<protein>
    <submittedName>
        <fullName evidence="1">Uncharacterized protein</fullName>
    </submittedName>
</protein>
<organism evidence="1 2">
    <name type="scientific">Colletotrichum gloeosporioides (strain Cg-14)</name>
    <name type="common">Anthracnose fungus</name>
    <name type="synonym">Glomerella cingulata</name>
    <dbReference type="NCBI Taxonomy" id="1237896"/>
    <lineage>
        <taxon>Eukaryota</taxon>
        <taxon>Fungi</taxon>
        <taxon>Dikarya</taxon>
        <taxon>Ascomycota</taxon>
        <taxon>Pezizomycotina</taxon>
        <taxon>Sordariomycetes</taxon>
        <taxon>Hypocreomycetidae</taxon>
        <taxon>Glomerellales</taxon>
        <taxon>Glomerellaceae</taxon>
        <taxon>Colletotrichum</taxon>
        <taxon>Colletotrichum gloeosporioides species complex</taxon>
    </lineage>
</organism>
<accession>T0LJ68</accession>
<sequence length="16" mass="1947">MSILPYKRLAQRINLM</sequence>
<reference evidence="2" key="1">
    <citation type="journal article" date="2013" name="Mol. Plant Microbe Interact.">
        <title>Global aspects of pacC regulation of pathogenicity genes in Colletotrichum gloeosporioides as revealed by transcriptome analysis.</title>
        <authorList>
            <person name="Alkan N."/>
            <person name="Meng X."/>
            <person name="Friedlander G."/>
            <person name="Reuveni E."/>
            <person name="Sukno S."/>
            <person name="Sherman A."/>
            <person name="Thon M."/>
            <person name="Fluhr R."/>
            <person name="Prusky D."/>
        </authorList>
    </citation>
    <scope>NUCLEOTIDE SEQUENCE [LARGE SCALE GENOMIC DNA]</scope>
    <source>
        <strain evidence="2">Cg-14</strain>
    </source>
</reference>
<proteinExistence type="predicted"/>
<dbReference type="Proteomes" id="UP000015530">
    <property type="component" value="Unassembled WGS sequence"/>
</dbReference>
<evidence type="ECO:0000313" key="2">
    <source>
        <dbReference type="Proteomes" id="UP000015530"/>
    </source>
</evidence>
<name>T0LJ68_COLGC</name>
<dbReference type="EMBL" id="AMYD01002697">
    <property type="protein sequence ID" value="EQB48195.1"/>
    <property type="molecule type" value="Genomic_DNA"/>
</dbReference>
<evidence type="ECO:0000313" key="1">
    <source>
        <dbReference type="EMBL" id="EQB48195.1"/>
    </source>
</evidence>
<comment type="caution">
    <text evidence="1">The sequence shown here is derived from an EMBL/GenBank/DDBJ whole genome shotgun (WGS) entry which is preliminary data.</text>
</comment>
<dbReference type="HOGENOM" id="CLU_3433127_0_0_1"/>
<dbReference type="AlphaFoldDB" id="T0LJ68"/>
<gene>
    <name evidence="1" type="ORF">CGLO_12595</name>
</gene>